<dbReference type="GO" id="GO:0005840">
    <property type="term" value="C:ribosome"/>
    <property type="evidence" value="ECO:0007669"/>
    <property type="project" value="UniProtKB-KW"/>
</dbReference>
<dbReference type="InterPro" id="IPR047873">
    <property type="entry name" value="Ribosomal_uL16"/>
</dbReference>
<keyword evidence="3 4" id="KW-0687">Ribonucleoprotein</keyword>
<dbReference type="RefSeq" id="WP_318622364.1">
    <property type="nucleotide sequence ID" value="NZ_CP137642.1"/>
</dbReference>
<evidence type="ECO:0000256" key="3">
    <source>
        <dbReference type="ARBA" id="ARBA00023274"/>
    </source>
</evidence>
<dbReference type="InterPro" id="IPR018255">
    <property type="entry name" value="Ribosomal_uL16_CS_euk_arc"/>
</dbReference>
<dbReference type="GO" id="GO:0006412">
    <property type="term" value="P:translation"/>
    <property type="evidence" value="ECO:0007669"/>
    <property type="project" value="UniProtKB-UniRule"/>
</dbReference>
<dbReference type="NCBIfam" id="NF003238">
    <property type="entry name" value="PRK04199.1-3"/>
    <property type="match status" value="1"/>
</dbReference>
<name>A0AAX4FXS4_9EURY</name>
<proteinExistence type="inferred from homology"/>
<dbReference type="GO" id="GO:0003735">
    <property type="term" value="F:structural constituent of ribosome"/>
    <property type="evidence" value="ECO:0007669"/>
    <property type="project" value="InterPro"/>
</dbReference>
<reference evidence="5 6" key="1">
    <citation type="submission" date="2023-10" db="EMBL/GenBank/DDBJ databases">
        <title>The complete genome sequence of Methanoculleus receptaculi DSM 18860.</title>
        <authorList>
            <person name="Lai S.-J."/>
            <person name="You Y.-T."/>
            <person name="Chen S.-C."/>
        </authorList>
    </citation>
    <scope>NUCLEOTIDE SEQUENCE [LARGE SCALE GENOMIC DNA]</scope>
    <source>
        <strain evidence="5 6">DSM 18860</strain>
    </source>
</reference>
<dbReference type="PANTHER" id="PTHR11726">
    <property type="entry name" value="60S RIBOSOMAL PROTEIN L10"/>
    <property type="match status" value="1"/>
</dbReference>
<dbReference type="SUPFAM" id="SSF54686">
    <property type="entry name" value="Ribosomal protein L16p/L10e"/>
    <property type="match status" value="1"/>
</dbReference>
<keyword evidence="6" id="KW-1185">Reference proteome</keyword>
<comment type="similarity">
    <text evidence="1 4">Belongs to the universal ribosomal protein uL16 family.</text>
</comment>
<dbReference type="HAMAP" id="MF_00448">
    <property type="entry name" value="Ribosomal_uL16_arch"/>
    <property type="match status" value="1"/>
</dbReference>
<dbReference type="InterPro" id="IPR001197">
    <property type="entry name" value="Ribosomal_uL16_euk_arch"/>
</dbReference>
<dbReference type="Gene3D" id="3.90.1170.10">
    <property type="entry name" value="Ribosomal protein L10e/L16"/>
    <property type="match status" value="1"/>
</dbReference>
<dbReference type="AlphaFoldDB" id="A0AAX4FXS4"/>
<evidence type="ECO:0000313" key="6">
    <source>
        <dbReference type="Proteomes" id="UP001305652"/>
    </source>
</evidence>
<dbReference type="InterPro" id="IPR016180">
    <property type="entry name" value="Ribosomal_uL16_dom"/>
</dbReference>
<dbReference type="CDD" id="cd01433">
    <property type="entry name" value="Ribosomal_L16_L10e"/>
    <property type="match status" value="1"/>
</dbReference>
<dbReference type="Proteomes" id="UP001305652">
    <property type="component" value="Chromosome"/>
</dbReference>
<organism evidence="5 6">
    <name type="scientific">Methanoculleus receptaculi</name>
    <dbReference type="NCBI Taxonomy" id="394967"/>
    <lineage>
        <taxon>Archaea</taxon>
        <taxon>Methanobacteriati</taxon>
        <taxon>Methanobacteriota</taxon>
        <taxon>Stenosarchaea group</taxon>
        <taxon>Methanomicrobia</taxon>
        <taxon>Methanomicrobiales</taxon>
        <taxon>Methanomicrobiaceae</taxon>
        <taxon>Methanoculleus</taxon>
    </lineage>
</organism>
<gene>
    <name evidence="4" type="primary">rpl10e</name>
    <name evidence="5" type="ORF">R6Y96_04680</name>
</gene>
<evidence type="ECO:0000313" key="5">
    <source>
        <dbReference type="EMBL" id="WOX58532.1"/>
    </source>
</evidence>
<dbReference type="GO" id="GO:1990904">
    <property type="term" value="C:ribonucleoprotein complex"/>
    <property type="evidence" value="ECO:0007669"/>
    <property type="project" value="UniProtKB-KW"/>
</dbReference>
<dbReference type="PIRSF" id="PIRSF005590">
    <property type="entry name" value="Ribosomal_L10"/>
    <property type="match status" value="1"/>
</dbReference>
<dbReference type="EMBL" id="CP137642">
    <property type="protein sequence ID" value="WOX58532.1"/>
    <property type="molecule type" value="Genomic_DNA"/>
</dbReference>
<keyword evidence="2 4" id="KW-0689">Ribosomal protein</keyword>
<dbReference type="InterPro" id="IPR022981">
    <property type="entry name" value="Ribosomal_uL16_arc"/>
</dbReference>
<dbReference type="GeneID" id="85732427"/>
<evidence type="ECO:0000256" key="2">
    <source>
        <dbReference type="ARBA" id="ARBA00022980"/>
    </source>
</evidence>
<evidence type="ECO:0000256" key="4">
    <source>
        <dbReference type="HAMAP-Rule" id="MF_00448"/>
    </source>
</evidence>
<evidence type="ECO:0000256" key="1">
    <source>
        <dbReference type="ARBA" id="ARBA00008931"/>
    </source>
</evidence>
<dbReference type="InterPro" id="IPR036920">
    <property type="entry name" value="Ribosomal_uL16_sf"/>
</dbReference>
<dbReference type="NCBIfam" id="TIGR00279">
    <property type="entry name" value="uL16_euk_arch"/>
    <property type="match status" value="1"/>
</dbReference>
<dbReference type="Pfam" id="PF00252">
    <property type="entry name" value="Ribosomal_L16"/>
    <property type="match status" value="1"/>
</dbReference>
<sequence>MVRKPARMYRNLAKKAYTRREYMGGVPGSKVVQFDMGNLSENYPVELSIIVDEACQIRHTALEAVRISINRRLVKDVGRANFRLKLRTYPHHVLRENKQATGAGADRVSEGMRLAFGKPVGTAARVRAGQKIFSVWTSPQFAEKAKASLKGGTYKLPAPARIIEERVQTA</sequence>
<accession>A0AAX4FXS4</accession>
<protein>
    <recommendedName>
        <fullName evidence="4">Large ribosomal subunit protein uL16</fullName>
    </recommendedName>
</protein>
<dbReference type="KEGG" id="mrc:R6Y96_04680"/>
<dbReference type="PROSITE" id="PS01257">
    <property type="entry name" value="RIBOSOMAL_L10E"/>
    <property type="match status" value="1"/>
</dbReference>
<dbReference type="NCBIfam" id="NF003239">
    <property type="entry name" value="PRK04199.1-4"/>
    <property type="match status" value="1"/>
</dbReference>